<dbReference type="NCBIfam" id="TIGR03187">
    <property type="entry name" value="DGQHR"/>
    <property type="match status" value="1"/>
</dbReference>
<organism evidence="1 2">
    <name type="scientific">Marinospirillum insulare</name>
    <dbReference type="NCBI Taxonomy" id="217169"/>
    <lineage>
        <taxon>Bacteria</taxon>
        <taxon>Pseudomonadati</taxon>
        <taxon>Pseudomonadota</taxon>
        <taxon>Gammaproteobacteria</taxon>
        <taxon>Oceanospirillales</taxon>
        <taxon>Oceanospirillaceae</taxon>
        <taxon>Marinospirillum</taxon>
    </lineage>
</organism>
<protein>
    <recommendedName>
        <fullName evidence="3">DNA sulfur modification protein DndB</fullName>
    </recommendedName>
</protein>
<dbReference type="EMBL" id="BSOR01000017">
    <property type="protein sequence ID" value="GLR63737.1"/>
    <property type="molecule type" value="Genomic_DNA"/>
</dbReference>
<dbReference type="RefSeq" id="WP_027850873.1">
    <property type="nucleotide sequence ID" value="NZ_BSOR01000017.1"/>
</dbReference>
<proteinExistence type="predicted"/>
<accession>A0ABQ5ZWC5</accession>
<dbReference type="Pfam" id="PF14072">
    <property type="entry name" value="DndB"/>
    <property type="match status" value="1"/>
</dbReference>
<dbReference type="NCBIfam" id="TIGR03233">
    <property type="entry name" value="DNA_S_dndB"/>
    <property type="match status" value="1"/>
</dbReference>
<comment type="caution">
    <text evidence="1">The sequence shown here is derived from an EMBL/GenBank/DDBJ whole genome shotgun (WGS) entry which is preliminary data.</text>
</comment>
<dbReference type="Proteomes" id="UP001156682">
    <property type="component" value="Unassembled WGS sequence"/>
</dbReference>
<evidence type="ECO:0000313" key="1">
    <source>
        <dbReference type="EMBL" id="GLR63737.1"/>
    </source>
</evidence>
<dbReference type="CDD" id="cd16412">
    <property type="entry name" value="dndB"/>
    <property type="match status" value="1"/>
</dbReference>
<sequence>MDIIISGMSFPAIQGIQAGREYYIVMCPLKRLTKIFTFDETELAVQERAQRVLNHSRIPQITKYIHDNREDYTFSSVTACIDGDASFTPIAEHGHGSKIGTLTVDEDAEFYLTDGQHRSAAIQKALEEDPSLGNETISVVFFVGKNLEQRQKVFRDLNLYPVPTSKSLAVVYGNSAEDLFTKCIATESKFFDGVVELSDTRLSKRSAKLFMLSSLQLACLELCNKVDDQNWRSEAEKAIRFWDALAANLPLWQQAKNHEIKPADRQHYILFTAIALKSFAILGRELIAEHKNWKALLKGLSGINWDRSSRIWSDRCYRNGRMDHSKNSAMLTVNALKKHLELPLNEEQQKIEDRFRGESDEQ</sequence>
<reference evidence="2" key="1">
    <citation type="journal article" date="2019" name="Int. J. Syst. Evol. Microbiol.">
        <title>The Global Catalogue of Microorganisms (GCM) 10K type strain sequencing project: providing services to taxonomists for standard genome sequencing and annotation.</title>
        <authorList>
            <consortium name="The Broad Institute Genomics Platform"/>
            <consortium name="The Broad Institute Genome Sequencing Center for Infectious Disease"/>
            <person name="Wu L."/>
            <person name="Ma J."/>
        </authorList>
    </citation>
    <scope>NUCLEOTIDE SEQUENCE [LARGE SCALE GENOMIC DNA]</scope>
    <source>
        <strain evidence="2">NBRC 100033</strain>
    </source>
</reference>
<evidence type="ECO:0008006" key="3">
    <source>
        <dbReference type="Google" id="ProtNLM"/>
    </source>
</evidence>
<name>A0ABQ5ZWC5_9GAMM</name>
<gene>
    <name evidence="1" type="ORF">GCM10007878_11720</name>
</gene>
<keyword evidence="2" id="KW-1185">Reference proteome</keyword>
<dbReference type="InterPro" id="IPR017642">
    <property type="entry name" value="DNA_S_mod_DndB"/>
</dbReference>
<evidence type="ECO:0000313" key="2">
    <source>
        <dbReference type="Proteomes" id="UP001156682"/>
    </source>
</evidence>
<dbReference type="InterPro" id="IPR017601">
    <property type="entry name" value="DGQHR-contain_dom"/>
</dbReference>